<dbReference type="InterPro" id="IPR043136">
    <property type="entry name" value="B30.2/SPRY_sf"/>
</dbReference>
<dbReference type="GO" id="GO:0005856">
    <property type="term" value="C:cytoskeleton"/>
    <property type="evidence" value="ECO:0007669"/>
    <property type="project" value="UniProtKB-SubCell"/>
</dbReference>
<dbReference type="Gene3D" id="2.60.120.920">
    <property type="match status" value="1"/>
</dbReference>
<dbReference type="Gene3D" id="3.30.40.10">
    <property type="entry name" value="Zinc/RING finger domain, C3HC4 (zinc finger)"/>
    <property type="match status" value="1"/>
</dbReference>
<accession>F1KVX5</accession>
<dbReference type="SMART" id="SM00502">
    <property type="entry name" value="BBC"/>
    <property type="match status" value="1"/>
</dbReference>
<dbReference type="Pfam" id="PF00041">
    <property type="entry name" value="fn3"/>
    <property type="match status" value="1"/>
</dbReference>
<dbReference type="InterPro" id="IPR003877">
    <property type="entry name" value="SPRY_dom"/>
</dbReference>
<evidence type="ECO:0000256" key="7">
    <source>
        <dbReference type="ARBA" id="ARBA00023212"/>
    </source>
</evidence>
<proteinExistence type="evidence at transcript level"/>
<evidence type="ECO:0000259" key="12">
    <source>
        <dbReference type="PROSITE" id="PS50188"/>
    </source>
</evidence>
<evidence type="ECO:0000256" key="6">
    <source>
        <dbReference type="ARBA" id="ARBA00023054"/>
    </source>
</evidence>
<dbReference type="InterPro" id="IPR001870">
    <property type="entry name" value="B30.2/SPRY"/>
</dbReference>
<evidence type="ECO:0000313" key="15">
    <source>
        <dbReference type="EMBL" id="ADY42029.1"/>
    </source>
</evidence>
<keyword evidence="4 8" id="KW-0863">Zinc-finger</keyword>
<dbReference type="Gene3D" id="3.30.160.60">
    <property type="entry name" value="Classic Zinc Finger"/>
    <property type="match status" value="1"/>
</dbReference>
<dbReference type="Pfam" id="PF22586">
    <property type="entry name" value="ANCHR-like_BBOX"/>
    <property type="match status" value="1"/>
</dbReference>
<feature type="domain" description="Fibronectin type-III" evidence="13">
    <location>
        <begin position="477"/>
        <end position="572"/>
    </location>
</feature>
<evidence type="ECO:0000256" key="3">
    <source>
        <dbReference type="ARBA" id="ARBA00022723"/>
    </source>
</evidence>
<feature type="domain" description="B30.2/SPRY" evidence="12">
    <location>
        <begin position="554"/>
        <end position="744"/>
    </location>
</feature>
<dbReference type="InterPro" id="IPR003649">
    <property type="entry name" value="Bbox_C"/>
</dbReference>
<dbReference type="SUPFAM" id="SSF49899">
    <property type="entry name" value="Concanavalin A-like lectins/glucanases"/>
    <property type="match status" value="1"/>
</dbReference>
<dbReference type="SUPFAM" id="SSF57845">
    <property type="entry name" value="B-box zinc-binding domain"/>
    <property type="match status" value="1"/>
</dbReference>
<dbReference type="SUPFAM" id="SSF57850">
    <property type="entry name" value="RING/U-box"/>
    <property type="match status" value="1"/>
</dbReference>
<dbReference type="PROSITE" id="PS50853">
    <property type="entry name" value="FN3"/>
    <property type="match status" value="1"/>
</dbReference>
<dbReference type="CDD" id="cd12889">
    <property type="entry name" value="SPRY_PRY_TRIM67_9"/>
    <property type="match status" value="1"/>
</dbReference>
<dbReference type="SMART" id="SM00449">
    <property type="entry name" value="SPRY"/>
    <property type="match status" value="1"/>
</dbReference>
<dbReference type="InterPro" id="IPR013783">
    <property type="entry name" value="Ig-like_fold"/>
</dbReference>
<name>F1KVX5_ASCSU</name>
<dbReference type="InterPro" id="IPR050617">
    <property type="entry name" value="E3_ligase_FN3/SPRY"/>
</dbReference>
<dbReference type="AlphaFoldDB" id="F1KVX5"/>
<reference evidence="15" key="1">
    <citation type="journal article" date="2011" name="Genome Res.">
        <title>Deep small RNA sequencing from the nematode Ascaris reveals conservation, functional diversification, and novel developmental profiles.</title>
        <authorList>
            <person name="Wang J."/>
            <person name="Czech B."/>
            <person name="Crunk A."/>
            <person name="Wallace A."/>
            <person name="Mitreva M."/>
            <person name="Hannon G.J."/>
            <person name="Davis R.E."/>
        </authorList>
    </citation>
    <scope>NUCLEOTIDE SEQUENCE</scope>
</reference>
<evidence type="ECO:0000259" key="10">
    <source>
        <dbReference type="PROSITE" id="PS50089"/>
    </source>
</evidence>
<evidence type="ECO:0000259" key="14">
    <source>
        <dbReference type="PROSITE" id="PS51262"/>
    </source>
</evidence>
<dbReference type="Gene3D" id="4.10.830.40">
    <property type="match status" value="1"/>
</dbReference>
<evidence type="ECO:0000256" key="2">
    <source>
        <dbReference type="ARBA" id="ARBA00022490"/>
    </source>
</evidence>
<dbReference type="InterPro" id="IPR001841">
    <property type="entry name" value="Znf_RING"/>
</dbReference>
<comment type="subcellular location">
    <subcellularLocation>
        <location evidence="1">Cytoplasm</location>
        <location evidence="1">Cytoskeleton</location>
    </subcellularLocation>
</comment>
<dbReference type="CDD" id="cd19803">
    <property type="entry name" value="Bbox1_TRIM9-like_C-I"/>
    <property type="match status" value="1"/>
</dbReference>
<dbReference type="InterPro" id="IPR003961">
    <property type="entry name" value="FN3_dom"/>
</dbReference>
<dbReference type="PROSITE" id="PS00518">
    <property type="entry name" value="ZF_RING_1"/>
    <property type="match status" value="1"/>
</dbReference>
<protein>
    <submittedName>
        <fullName evidence="15">E3 ubiquitin-protein ligase TRIM9</fullName>
    </submittedName>
</protein>
<dbReference type="InterPro" id="IPR000315">
    <property type="entry name" value="Znf_B-box"/>
</dbReference>
<dbReference type="SMART" id="SM00060">
    <property type="entry name" value="FN3"/>
    <property type="match status" value="1"/>
</dbReference>
<dbReference type="PROSITE" id="PS50089">
    <property type="entry name" value="ZF_RING_2"/>
    <property type="match status" value="1"/>
</dbReference>
<dbReference type="GO" id="GO:0008270">
    <property type="term" value="F:zinc ion binding"/>
    <property type="evidence" value="ECO:0007669"/>
    <property type="project" value="UniProtKB-KW"/>
</dbReference>
<keyword evidence="3" id="KW-0479">Metal-binding</keyword>
<dbReference type="InterPro" id="IPR036116">
    <property type="entry name" value="FN3_sf"/>
</dbReference>
<dbReference type="InterPro" id="IPR013083">
    <property type="entry name" value="Znf_RING/FYVE/PHD"/>
</dbReference>
<dbReference type="Gene3D" id="1.20.5.170">
    <property type="match status" value="1"/>
</dbReference>
<dbReference type="SMART" id="SM00336">
    <property type="entry name" value="BBOX"/>
    <property type="match status" value="2"/>
</dbReference>
<evidence type="ECO:0000256" key="8">
    <source>
        <dbReference type="PROSITE-ProRule" id="PRU00024"/>
    </source>
</evidence>
<dbReference type="PROSITE" id="PS50188">
    <property type="entry name" value="B302_SPRY"/>
    <property type="match status" value="1"/>
</dbReference>
<dbReference type="PANTHER" id="PTHR24099:SF15">
    <property type="entry name" value="E3 UBIQUITIN-PROTEIN LIGASE TRIM9"/>
    <property type="match status" value="1"/>
</dbReference>
<dbReference type="GO" id="GO:0043005">
    <property type="term" value="C:neuron projection"/>
    <property type="evidence" value="ECO:0007669"/>
    <property type="project" value="TreeGrafter"/>
</dbReference>
<dbReference type="InterPro" id="IPR017903">
    <property type="entry name" value="COS_domain"/>
</dbReference>
<evidence type="ECO:0000256" key="4">
    <source>
        <dbReference type="ARBA" id="ARBA00022771"/>
    </source>
</evidence>
<keyword evidence="2" id="KW-0963">Cytoplasm</keyword>
<evidence type="ECO:0000259" key="11">
    <source>
        <dbReference type="PROSITE" id="PS50119"/>
    </source>
</evidence>
<feature type="domain" description="B box-type" evidence="11">
    <location>
        <begin position="190"/>
        <end position="237"/>
    </location>
</feature>
<evidence type="ECO:0000256" key="1">
    <source>
        <dbReference type="ARBA" id="ARBA00004245"/>
    </source>
</evidence>
<dbReference type="PROSITE" id="PS50119">
    <property type="entry name" value="ZF_BBOX"/>
    <property type="match status" value="2"/>
</dbReference>
<feature type="domain" description="COS" evidence="14">
    <location>
        <begin position="401"/>
        <end position="460"/>
    </location>
</feature>
<dbReference type="InterPro" id="IPR013320">
    <property type="entry name" value="ConA-like_dom_sf"/>
</dbReference>
<evidence type="ECO:0000259" key="13">
    <source>
        <dbReference type="PROSITE" id="PS50853"/>
    </source>
</evidence>
<dbReference type="GO" id="GO:0007411">
    <property type="term" value="P:axon guidance"/>
    <property type="evidence" value="ECO:0007669"/>
    <property type="project" value="TreeGrafter"/>
</dbReference>
<dbReference type="CDD" id="cd00063">
    <property type="entry name" value="FN3"/>
    <property type="match status" value="1"/>
</dbReference>
<dbReference type="SUPFAM" id="SSF49265">
    <property type="entry name" value="Fibronectin type III"/>
    <property type="match status" value="1"/>
</dbReference>
<feature type="domain" description="B box-type" evidence="11">
    <location>
        <begin position="251"/>
        <end position="293"/>
    </location>
</feature>
<feature type="domain" description="RING-type" evidence="10">
    <location>
        <begin position="7"/>
        <end position="39"/>
    </location>
</feature>
<sequence length="757" mass="83695">MEDELKCPYCRQFATEPILLNCAHSYCRQCAMQAYQPSCQTSSTSHSSMPPSLFPHLHGPSPLSPPCSSSGASDTVSLCVSDQDVESDKLSVVSETDSGVVVCGKNSRPSSLISGGNPSASFVHRLPAILTPSTSGCTIACKACNKPTFFADEQTIANMPINVALKNLINRYRCNSTPTGKDKQANEQHPTCQLCDSDEPAEAAVFCEQCDIYYCQPCQSSLHPARGPLATHKLVHPSARRPSRSPVVAPIKESTCPNHPTEILSMYCMVCRVAVCGICLQEIRHTNHDVQSLEKTCKAQKAELSQALQLLSEKAKHATEDIARLKQLSEKLNPNCSDFKQSVGIQIDSLIEQLQQRKEKLLQYAEDERAYKKRIFKEQISRCTSKLSRTTALIQFCIEILKEPDPATYLQVSNALINRTTTQEFMWHKEMQTKPEVDAEFILNLDTKHLQYAIQTLDFAQLKGRRIIRIKGDTTKVPSPPIIDTSECAAENNSVTVVWRPRNDGCAVDGYVLEIDSGTDDGVFKEVYCGADTICTIDGLHFNTVYNARVKAFNSAGESLYSDVICLQTAAVAWFQLSKSSSQHDMHLSNECMSVTGSTVEYRCVLGSIAFSRGIHYWEVTVDRHDGNGDIVVGVAQPSVNRQVMLGKDLHGWSMYVDGERSWYLHNETHHSRIVGGVHVGSVIGILLDCDKGTLSFYVNDRHREFEGNRFAFKNMPRGLYYPAFSVNCNALITIHTGLAVPGSSSSSECNSDGERN</sequence>
<organism evidence="15">
    <name type="scientific">Ascaris suum</name>
    <name type="common">Pig roundworm</name>
    <name type="synonym">Ascaris lumbricoides</name>
    <dbReference type="NCBI Taxonomy" id="6253"/>
    <lineage>
        <taxon>Eukaryota</taxon>
        <taxon>Metazoa</taxon>
        <taxon>Ecdysozoa</taxon>
        <taxon>Nematoda</taxon>
        <taxon>Chromadorea</taxon>
        <taxon>Rhabditida</taxon>
        <taxon>Spirurina</taxon>
        <taxon>Ascaridomorpha</taxon>
        <taxon>Ascaridoidea</taxon>
        <taxon>Ascarididae</taxon>
        <taxon>Ascaris</taxon>
    </lineage>
</organism>
<keyword evidence="6 9" id="KW-0175">Coiled coil</keyword>
<evidence type="ECO:0000256" key="5">
    <source>
        <dbReference type="ARBA" id="ARBA00022833"/>
    </source>
</evidence>
<keyword evidence="7" id="KW-0206">Cytoskeleton</keyword>
<dbReference type="FunFam" id="2.60.40.10:FF:000178">
    <property type="entry name" value="E3 ubiquitin-protein ligase TRIM9 isoform X1"/>
    <property type="match status" value="1"/>
</dbReference>
<dbReference type="PROSITE" id="PS51262">
    <property type="entry name" value="COS"/>
    <property type="match status" value="1"/>
</dbReference>
<dbReference type="CDD" id="cd19764">
    <property type="entry name" value="Bbox2_TRIM9-like"/>
    <property type="match status" value="1"/>
</dbReference>
<dbReference type="EMBL" id="JI166771">
    <property type="protein sequence ID" value="ADY42029.1"/>
    <property type="molecule type" value="mRNA"/>
</dbReference>
<keyword evidence="5" id="KW-0862">Zinc</keyword>
<dbReference type="InterPro" id="IPR017907">
    <property type="entry name" value="Znf_RING_CS"/>
</dbReference>
<dbReference type="Pfam" id="PF00622">
    <property type="entry name" value="SPRY"/>
    <property type="match status" value="1"/>
</dbReference>
<dbReference type="PANTHER" id="PTHR24099">
    <property type="entry name" value="E3 UBIQUITIN-PROTEIN LIGASE TRIM36-RELATED"/>
    <property type="match status" value="1"/>
</dbReference>
<evidence type="ECO:0000256" key="9">
    <source>
        <dbReference type="SAM" id="Coils"/>
    </source>
</evidence>
<dbReference type="Pfam" id="PF00643">
    <property type="entry name" value="zf-B_box"/>
    <property type="match status" value="1"/>
</dbReference>
<dbReference type="Gene3D" id="2.60.40.10">
    <property type="entry name" value="Immunoglobulins"/>
    <property type="match status" value="1"/>
</dbReference>
<feature type="coiled-coil region" evidence="9">
    <location>
        <begin position="283"/>
        <end position="367"/>
    </location>
</feature>